<dbReference type="AlphaFoldDB" id="A0ABD1XI24"/>
<name>A0ABD1XI24_9MARC</name>
<dbReference type="Proteomes" id="UP001605036">
    <property type="component" value="Unassembled WGS sequence"/>
</dbReference>
<keyword evidence="3" id="KW-1185">Reference proteome</keyword>
<accession>A0ABD1XI24</accession>
<sequence>MRKEFLGIESEGETEKYQEAKEGATQARSSAKGKADVQSASDSVSRFAGSSFWLNGKFSVASNPQLSLILRSIRFLASVHRISSYAAAHSNSRLELDTEGQASVNWSPGQHFLRNEGVEC</sequence>
<protein>
    <submittedName>
        <fullName evidence="2">Uncharacterized protein</fullName>
    </submittedName>
</protein>
<gene>
    <name evidence="2" type="ORF">R1flu_027180</name>
</gene>
<dbReference type="EMBL" id="JBHFFA010000008">
    <property type="protein sequence ID" value="KAL2608607.1"/>
    <property type="molecule type" value="Genomic_DNA"/>
</dbReference>
<proteinExistence type="predicted"/>
<feature type="compositionally biased region" description="Basic and acidic residues" evidence="1">
    <location>
        <begin position="13"/>
        <end position="22"/>
    </location>
</feature>
<evidence type="ECO:0000313" key="2">
    <source>
        <dbReference type="EMBL" id="KAL2608607.1"/>
    </source>
</evidence>
<evidence type="ECO:0000313" key="3">
    <source>
        <dbReference type="Proteomes" id="UP001605036"/>
    </source>
</evidence>
<organism evidence="2 3">
    <name type="scientific">Riccia fluitans</name>
    <dbReference type="NCBI Taxonomy" id="41844"/>
    <lineage>
        <taxon>Eukaryota</taxon>
        <taxon>Viridiplantae</taxon>
        <taxon>Streptophyta</taxon>
        <taxon>Embryophyta</taxon>
        <taxon>Marchantiophyta</taxon>
        <taxon>Marchantiopsida</taxon>
        <taxon>Marchantiidae</taxon>
        <taxon>Marchantiales</taxon>
        <taxon>Ricciaceae</taxon>
        <taxon>Riccia</taxon>
    </lineage>
</organism>
<feature type="region of interest" description="Disordered" evidence="1">
    <location>
        <begin position="1"/>
        <end position="37"/>
    </location>
</feature>
<reference evidence="2 3" key="1">
    <citation type="submission" date="2024-09" db="EMBL/GenBank/DDBJ databases">
        <title>Chromosome-scale assembly of Riccia fluitans.</title>
        <authorList>
            <person name="Paukszto L."/>
            <person name="Sawicki J."/>
            <person name="Karawczyk K."/>
            <person name="Piernik-Szablinska J."/>
            <person name="Szczecinska M."/>
            <person name="Mazdziarz M."/>
        </authorList>
    </citation>
    <scope>NUCLEOTIDE SEQUENCE [LARGE SCALE GENOMIC DNA]</scope>
    <source>
        <strain evidence="2">Rf_01</strain>
        <tissue evidence="2">Aerial parts of the thallus</tissue>
    </source>
</reference>
<evidence type="ECO:0000256" key="1">
    <source>
        <dbReference type="SAM" id="MobiDB-lite"/>
    </source>
</evidence>
<comment type="caution">
    <text evidence="2">The sequence shown here is derived from an EMBL/GenBank/DDBJ whole genome shotgun (WGS) entry which is preliminary data.</text>
</comment>